<evidence type="ECO:0000313" key="2">
    <source>
        <dbReference type="Proteomes" id="UP001239111"/>
    </source>
</evidence>
<accession>A0ACC2NJS2</accession>
<name>A0ACC2NJS2_9HYME</name>
<dbReference type="Proteomes" id="UP001239111">
    <property type="component" value="Chromosome 3"/>
</dbReference>
<gene>
    <name evidence="1" type="ORF">QAD02_001741</name>
</gene>
<comment type="caution">
    <text evidence="1">The sequence shown here is derived from an EMBL/GenBank/DDBJ whole genome shotgun (WGS) entry which is preliminary data.</text>
</comment>
<organism evidence="1 2">
    <name type="scientific">Eretmocerus hayati</name>
    <dbReference type="NCBI Taxonomy" id="131215"/>
    <lineage>
        <taxon>Eukaryota</taxon>
        <taxon>Metazoa</taxon>
        <taxon>Ecdysozoa</taxon>
        <taxon>Arthropoda</taxon>
        <taxon>Hexapoda</taxon>
        <taxon>Insecta</taxon>
        <taxon>Pterygota</taxon>
        <taxon>Neoptera</taxon>
        <taxon>Endopterygota</taxon>
        <taxon>Hymenoptera</taxon>
        <taxon>Apocrita</taxon>
        <taxon>Proctotrupomorpha</taxon>
        <taxon>Chalcidoidea</taxon>
        <taxon>Aphelinidae</taxon>
        <taxon>Aphelininae</taxon>
        <taxon>Eretmocerus</taxon>
    </lineage>
</organism>
<keyword evidence="2" id="KW-1185">Reference proteome</keyword>
<dbReference type="EMBL" id="CM056743">
    <property type="protein sequence ID" value="KAJ8670482.1"/>
    <property type="molecule type" value="Genomic_DNA"/>
</dbReference>
<proteinExistence type="predicted"/>
<protein>
    <submittedName>
        <fullName evidence="1">Uncharacterized protein</fullName>
    </submittedName>
</protein>
<reference evidence="1" key="1">
    <citation type="submission" date="2023-04" db="EMBL/GenBank/DDBJ databases">
        <title>A chromosome-level genome assembly of the parasitoid wasp Eretmocerus hayati.</title>
        <authorList>
            <person name="Zhong Y."/>
            <person name="Liu S."/>
            <person name="Liu Y."/>
        </authorList>
    </citation>
    <scope>NUCLEOTIDE SEQUENCE</scope>
    <source>
        <strain evidence="1">ZJU_SS_LIU_2023</strain>
    </source>
</reference>
<sequence>MKTRFNTYDLVCTITELQKFVGMRVNQIYDIDPKTYLIRLQTSEEKVIFLLESGNRIHTTAFEWPKNVAPSGFSMKLRKHLKNKRLESLTQIGVDRIVDLQFGTGVAAYHVILELYDRGNIVLTDHEMTILNLLRPHKEGDKIRLAVREKYPAFRAHTKVIPSLDELEDVIKNAKDGDSLKNTLNPHMEVGAAVIEHVLLTSGFPYGSKIGKDFDRDKDFDRLFAAVQEAEKILEDGKKGISKGFIIQKKEAKPVKAGEEEFILANVEFHPLLFEQNKNRPFKEYDTFDKAVDEYFSNMEGQKLDLKVLQQEREAVKKLDNVKKDHDQRLISLEKTQEIDKQKAELITRNQELVDKAILAIQSALANQMSWPEIQTLVKEAQAGGDPIASSIKKLKLETNHITLLLSDPYRYSEEEEENGEEPELQPMTVDIDLAHTAFGNATKYYDQKRFAAKKQQKTIESSSKALKSAERKTKQTLKDVQTFHTINKARKVYWFEKFYWFITSENFLVIGGRDQQQNELIVKRYLRAGDVYVHADLTGASSVVIKNPGGGPIPPKTLAEAGTMAVAYSIAWEAKVIAGAWWVNSDQVSKTAPTGEYLTTGSFMIRGKKNYLPPCQMIMGLGFLFRLEDGSIERHLNERRVRTIEEGEDADHIVESFNEIELETGEDDEDKPNNDLQVIKEEKEDDTDDDSGDNDRDSSDDETNLFPDTQIKLNLSGPKVKISVDDSKSISKLQSTSDDVVFLGDDKPISLKNAQNKEKSKNAKKKDTSQKRNEPEVQTKQNQSGPKRGQHGKLKKIKEKYKDQDEEDRKLLMSVLQSAGSAKEDKRKSKNKDPSGPRQQGKKKGPPPKPNPVPQHAPVDNLEEEDQGPGPEVDMLDQLTGKPVIEDELLFAVPVVAPYSTLQNYKCVYSALVFCSRRSCKRGKAAKNAIALLLKDKSITPREKDLLKSVKDELIARNIPGKVKLSAPQIQKLKK</sequence>
<evidence type="ECO:0000313" key="1">
    <source>
        <dbReference type="EMBL" id="KAJ8670482.1"/>
    </source>
</evidence>